<comment type="caution">
    <text evidence="6">The sequence shown here is derived from an EMBL/GenBank/DDBJ whole genome shotgun (WGS) entry which is preliminary data.</text>
</comment>
<dbReference type="GO" id="GO:0008270">
    <property type="term" value="F:zinc ion binding"/>
    <property type="evidence" value="ECO:0007669"/>
    <property type="project" value="UniProtKB-KW"/>
</dbReference>
<reference evidence="6 7" key="1">
    <citation type="journal article" date="2011" name="J. Gen. Appl. Microbiol.">
        <title>Draft genome sequencing of the enigmatic basidiomycete Mixia osmundae.</title>
        <authorList>
            <person name="Nishida H."/>
            <person name="Nagatsuka Y."/>
            <person name="Sugiyama J."/>
        </authorList>
    </citation>
    <scope>NUCLEOTIDE SEQUENCE [LARGE SCALE GENOMIC DNA]</scope>
    <source>
        <strain evidence="7">CBS 9802 / IAM 14324 / JCM 22182 / KY 12970</strain>
    </source>
</reference>
<dbReference type="PANTHER" id="PTHR23057:SF0">
    <property type="entry name" value="JUXTAPOSED WITH ANOTHER ZINC FINGER PROTEIN 1"/>
    <property type="match status" value="1"/>
</dbReference>
<dbReference type="InParanoid" id="G7E9H8"/>
<dbReference type="OrthoDB" id="2143914at2759"/>
<evidence type="ECO:0000313" key="7">
    <source>
        <dbReference type="Proteomes" id="UP000009131"/>
    </source>
</evidence>
<feature type="compositionally biased region" description="Basic and acidic residues" evidence="5">
    <location>
        <begin position="459"/>
        <end position="469"/>
    </location>
</feature>
<dbReference type="Proteomes" id="UP000009131">
    <property type="component" value="Unassembled WGS sequence"/>
</dbReference>
<gene>
    <name evidence="6" type="primary">Mo05992</name>
    <name evidence="6" type="ORF">E5Q_05992</name>
</gene>
<accession>G7E9H8</accession>
<evidence type="ECO:0000256" key="5">
    <source>
        <dbReference type="SAM" id="MobiDB-lite"/>
    </source>
</evidence>
<reference evidence="6 7" key="2">
    <citation type="journal article" date="2012" name="Open Biol.">
        <title>Characteristics of nucleosomes and linker DNA regions on the genome of the basidiomycete Mixia osmundae revealed by mono- and dinucleosome mapping.</title>
        <authorList>
            <person name="Nishida H."/>
            <person name="Kondo S."/>
            <person name="Matsumoto T."/>
            <person name="Suzuki Y."/>
            <person name="Yoshikawa H."/>
            <person name="Taylor T.D."/>
            <person name="Sugiyama J."/>
        </authorList>
    </citation>
    <scope>NUCLEOTIDE SEQUENCE [LARGE SCALE GENOMIC DNA]</scope>
    <source>
        <strain evidence="7">CBS 9802 / IAM 14324 / JCM 22182 / KY 12970</strain>
    </source>
</reference>
<dbReference type="PANTHER" id="PTHR23057">
    <property type="entry name" value="JUXTAPOSED WITH ANOTHER ZINC FINGER PROTEIN 1"/>
    <property type="match status" value="1"/>
</dbReference>
<keyword evidence="1" id="KW-0479">Metal-binding</keyword>
<dbReference type="STRING" id="764103.G7E9H8"/>
<keyword evidence="3" id="KW-0863">Zinc-finger</keyword>
<evidence type="ECO:0000313" key="6">
    <source>
        <dbReference type="EMBL" id="GAA99297.1"/>
    </source>
</evidence>
<proteinExistence type="predicted"/>
<dbReference type="GO" id="GO:0005634">
    <property type="term" value="C:nucleus"/>
    <property type="evidence" value="ECO:0007669"/>
    <property type="project" value="TreeGrafter"/>
</dbReference>
<sequence length="481" mass="52871">MSGTIPTAFDLGRAFDESLANNPNFLSGRTSYPKQLSQEEIDARQSIVLDPSLEDVQSLFQTADDQEGRNLTSQIIRAATAVTRQQQQQYDQHHDQGLLSVPFDIDPPKPELVSSGLKPRSLANPRGVRINRYAPGGDKVKPYGCAHLGCEEIAYSTSAELTKHMRLAHNCNRDPGVPSRPFRCTLPNCGKAWKQVGGLQTHCTTTVTEEGHVDGDSIGATREDEFVKDLRRARYYCPHPYCMKGKAYKQIAGLRYHLTHGHFPIASDEQIKAWDFDLWLRLNKRKAEKAFRQANSTVLVDSDDEKQESAGDIINSDDDAEAERTVQAMQQALSTTTTDIGAEPIASTSAIPAEPIDEVQQAVLEPANVDVPSQSSWDEDPQRLNQEILKHLSGPMAAHFVRLTEGALAGLGQQEDIRVSQPDPIAPGTFASAGAPIPDSVNQFALEAAAEARAKRRAKAEMNKPKEPRVLPQTPTYGFPS</sequence>
<dbReference type="InterPro" id="IPR051580">
    <property type="entry name" value="ZnF-Chromatin_assoc"/>
</dbReference>
<evidence type="ECO:0000256" key="4">
    <source>
        <dbReference type="ARBA" id="ARBA00022833"/>
    </source>
</evidence>
<evidence type="ECO:0000256" key="2">
    <source>
        <dbReference type="ARBA" id="ARBA00022737"/>
    </source>
</evidence>
<dbReference type="EMBL" id="BABT02000220">
    <property type="protein sequence ID" value="GAA99297.1"/>
    <property type="molecule type" value="Genomic_DNA"/>
</dbReference>
<feature type="region of interest" description="Disordered" evidence="5">
    <location>
        <begin position="455"/>
        <end position="481"/>
    </location>
</feature>
<dbReference type="RefSeq" id="XP_014568541.1">
    <property type="nucleotide sequence ID" value="XM_014713055.1"/>
</dbReference>
<evidence type="ECO:0000256" key="3">
    <source>
        <dbReference type="ARBA" id="ARBA00022771"/>
    </source>
</evidence>
<name>G7E9H8_MIXOS</name>
<dbReference type="HOGENOM" id="CLU_567510_0_0_1"/>
<dbReference type="Gene3D" id="3.30.160.60">
    <property type="entry name" value="Classic Zinc Finger"/>
    <property type="match status" value="1"/>
</dbReference>
<keyword evidence="4" id="KW-0862">Zinc</keyword>
<evidence type="ECO:0008006" key="8">
    <source>
        <dbReference type="Google" id="ProtNLM"/>
    </source>
</evidence>
<protein>
    <recommendedName>
        <fullName evidence="8">C2H2-type domain-containing protein</fullName>
    </recommendedName>
</protein>
<dbReference type="eggNOG" id="KOG0049">
    <property type="taxonomic scope" value="Eukaryota"/>
</dbReference>
<dbReference type="AlphaFoldDB" id="G7E9H8"/>
<keyword evidence="2" id="KW-0677">Repeat</keyword>
<evidence type="ECO:0000256" key="1">
    <source>
        <dbReference type="ARBA" id="ARBA00022723"/>
    </source>
</evidence>
<keyword evidence="7" id="KW-1185">Reference proteome</keyword>
<organism evidence="6 7">
    <name type="scientific">Mixia osmundae (strain CBS 9802 / IAM 14324 / JCM 22182 / KY 12970)</name>
    <dbReference type="NCBI Taxonomy" id="764103"/>
    <lineage>
        <taxon>Eukaryota</taxon>
        <taxon>Fungi</taxon>
        <taxon>Dikarya</taxon>
        <taxon>Basidiomycota</taxon>
        <taxon>Pucciniomycotina</taxon>
        <taxon>Mixiomycetes</taxon>
        <taxon>Mixiales</taxon>
        <taxon>Mixiaceae</taxon>
        <taxon>Mixia</taxon>
    </lineage>
</organism>